<evidence type="ECO:0000256" key="1">
    <source>
        <dbReference type="ARBA" id="ARBA00022729"/>
    </source>
</evidence>
<evidence type="ECO:0000259" key="3">
    <source>
        <dbReference type="Pfam" id="PF13505"/>
    </source>
</evidence>
<keyword evidence="1 2" id="KW-0732">Signal</keyword>
<dbReference type="SUPFAM" id="SSF56925">
    <property type="entry name" value="OMPA-like"/>
    <property type="match status" value="1"/>
</dbReference>
<evidence type="ECO:0000256" key="2">
    <source>
        <dbReference type="SAM" id="SignalP"/>
    </source>
</evidence>
<organism evidence="4 5">
    <name type="scientific">Flavobacterium cheonanense</name>
    <dbReference type="NCBI Taxonomy" id="706183"/>
    <lineage>
        <taxon>Bacteria</taxon>
        <taxon>Pseudomonadati</taxon>
        <taxon>Bacteroidota</taxon>
        <taxon>Flavobacteriia</taxon>
        <taxon>Flavobacteriales</taxon>
        <taxon>Flavobacteriaceae</taxon>
        <taxon>Flavobacterium</taxon>
    </lineage>
</organism>
<dbReference type="RefSeq" id="WP_344815171.1">
    <property type="nucleotide sequence ID" value="NZ_BAABCT010000001.1"/>
</dbReference>
<protein>
    <submittedName>
        <fullName evidence="4">Outer membrane beta-barrel protein</fullName>
    </submittedName>
</protein>
<feature type="signal peptide" evidence="2">
    <location>
        <begin position="1"/>
        <end position="19"/>
    </location>
</feature>
<dbReference type="EMBL" id="BAABCT010000001">
    <property type="protein sequence ID" value="GAA4062863.1"/>
    <property type="molecule type" value="Genomic_DNA"/>
</dbReference>
<proteinExistence type="predicted"/>
<keyword evidence="5" id="KW-1185">Reference proteome</keyword>
<name>A0ABP7VA89_9FLAO</name>
<sequence length="201" mass="21869">MKKIILTVAAVFAFGFANAQDKKESSEGFSKGDVFVTGAFSFNSTKDNNAPESKTNFFELAPQVNYFLTENISLGAKVGFSSDKAETANVDTKDMSTVTFGLQGRYYFTPASKFSLFTGLGFDYNSKTNNLSTPEVKTNGFDVTLDLGLNYFVAENWSIEANFAALNFASEKVDVSGAENETSFGLGANMRAISFGVNYKF</sequence>
<dbReference type="Gene3D" id="2.40.160.20">
    <property type="match status" value="1"/>
</dbReference>
<feature type="chain" id="PRO_5046534649" evidence="2">
    <location>
        <begin position="20"/>
        <end position="201"/>
    </location>
</feature>
<evidence type="ECO:0000313" key="5">
    <source>
        <dbReference type="Proteomes" id="UP001500367"/>
    </source>
</evidence>
<gene>
    <name evidence="4" type="ORF">GCM10022389_04300</name>
</gene>
<dbReference type="Pfam" id="PF13505">
    <property type="entry name" value="OMP_b-brl"/>
    <property type="match status" value="1"/>
</dbReference>
<comment type="caution">
    <text evidence="4">The sequence shown here is derived from an EMBL/GenBank/DDBJ whole genome shotgun (WGS) entry which is preliminary data.</text>
</comment>
<feature type="domain" description="Outer membrane protein beta-barrel" evidence="3">
    <location>
        <begin position="8"/>
        <end position="201"/>
    </location>
</feature>
<dbReference type="InterPro" id="IPR011250">
    <property type="entry name" value="OMP/PagP_B-barrel"/>
</dbReference>
<dbReference type="InterPro" id="IPR027385">
    <property type="entry name" value="Beta-barrel_OMP"/>
</dbReference>
<reference evidence="5" key="1">
    <citation type="journal article" date="2019" name="Int. J. Syst. Evol. Microbiol.">
        <title>The Global Catalogue of Microorganisms (GCM) 10K type strain sequencing project: providing services to taxonomists for standard genome sequencing and annotation.</title>
        <authorList>
            <consortium name="The Broad Institute Genomics Platform"/>
            <consortium name="The Broad Institute Genome Sequencing Center for Infectious Disease"/>
            <person name="Wu L."/>
            <person name="Ma J."/>
        </authorList>
    </citation>
    <scope>NUCLEOTIDE SEQUENCE [LARGE SCALE GENOMIC DNA]</scope>
    <source>
        <strain evidence="5">JCM 17069</strain>
    </source>
</reference>
<dbReference type="Proteomes" id="UP001500367">
    <property type="component" value="Unassembled WGS sequence"/>
</dbReference>
<evidence type="ECO:0000313" key="4">
    <source>
        <dbReference type="EMBL" id="GAA4062863.1"/>
    </source>
</evidence>
<accession>A0ABP7VA89</accession>